<dbReference type="EMBL" id="DS232045">
    <property type="protein sequence ID" value="EDS33014.1"/>
    <property type="molecule type" value="Genomic_DNA"/>
</dbReference>
<proteinExistence type="predicted"/>
<reference evidence="3" key="2">
    <citation type="submission" date="2021-02" db="UniProtKB">
        <authorList>
            <consortium name="EnsemblMetazoa"/>
        </authorList>
    </citation>
    <scope>IDENTIFICATION</scope>
    <source>
        <strain evidence="3">JHB</strain>
    </source>
</reference>
<evidence type="ECO:0000313" key="3">
    <source>
        <dbReference type="EnsemblMetazoa" id="CPIJ009753-PA"/>
    </source>
</evidence>
<evidence type="ECO:0000256" key="1">
    <source>
        <dbReference type="SAM" id="MobiDB-lite"/>
    </source>
</evidence>
<dbReference type="Proteomes" id="UP000002320">
    <property type="component" value="Unassembled WGS sequence"/>
</dbReference>
<sequence length="197" mass="21901">MLRAQQHRLPGRDRPPFSLGSRGSRSTLAKKQYEKQKSTSRSVATRLPPVPVAVVLEAAHRQSKKPRQQSELGDGSVNDTGNKLFRPTTTSIPPVTDCLHARCQTADRRCQQDGLDRAPVQRGPFRGIKKEVSSYIKKDRLQPFAIVPPGTESVVNKPNIAIVSASVNLTDEFKSVEMHEEALLDNATTPASWIRRR</sequence>
<dbReference type="AlphaFoldDB" id="B0WQT4"/>
<reference evidence="2" key="1">
    <citation type="submission" date="2007-03" db="EMBL/GenBank/DDBJ databases">
        <title>Annotation of Culex pipiens quinquefasciatus.</title>
        <authorList>
            <consortium name="The Broad Institute Genome Sequencing Platform"/>
            <person name="Atkinson P.W."/>
            <person name="Hemingway J."/>
            <person name="Christensen B.M."/>
            <person name="Higgs S."/>
            <person name="Kodira C."/>
            <person name="Hannick L."/>
            <person name="Megy K."/>
            <person name="O'Leary S."/>
            <person name="Pearson M."/>
            <person name="Haas B.J."/>
            <person name="Mauceli E."/>
            <person name="Wortman J.R."/>
            <person name="Lee N.H."/>
            <person name="Guigo R."/>
            <person name="Stanke M."/>
            <person name="Alvarado L."/>
            <person name="Amedeo P."/>
            <person name="Antoine C.H."/>
            <person name="Arensburger P."/>
            <person name="Bidwell S.L."/>
            <person name="Crawford M."/>
            <person name="Camaro F."/>
            <person name="Devon K."/>
            <person name="Engels R."/>
            <person name="Hammond M."/>
            <person name="Howarth C."/>
            <person name="Koehrsen M."/>
            <person name="Lawson D."/>
            <person name="Montgomery P."/>
            <person name="Nene V."/>
            <person name="Nusbaum C."/>
            <person name="Puiu D."/>
            <person name="Romero-Severson J."/>
            <person name="Severson D.W."/>
            <person name="Shumway M."/>
            <person name="Sisk P."/>
            <person name="Stolte C."/>
            <person name="Zeng Q."/>
            <person name="Eisenstadt E."/>
            <person name="Fraser-Liggett C."/>
            <person name="Strausberg R."/>
            <person name="Galagan J."/>
            <person name="Birren B."/>
            <person name="Collins F.H."/>
        </authorList>
    </citation>
    <scope>NUCLEOTIDE SEQUENCE [LARGE SCALE GENOMIC DNA]</scope>
    <source>
        <strain evidence="2">JHB</strain>
    </source>
</reference>
<evidence type="ECO:0000313" key="4">
    <source>
        <dbReference type="Proteomes" id="UP000002320"/>
    </source>
</evidence>
<dbReference type="HOGENOM" id="CLU_1385413_0_0_1"/>
<accession>B0WQT4</accession>
<dbReference type="KEGG" id="cqu:CpipJ_CPIJ009753"/>
<feature type="region of interest" description="Disordered" evidence="1">
    <location>
        <begin position="59"/>
        <end position="89"/>
    </location>
</feature>
<dbReference type="InParanoid" id="B0WQT4"/>
<keyword evidence="4" id="KW-1185">Reference proteome</keyword>
<organism>
    <name type="scientific">Culex quinquefasciatus</name>
    <name type="common">Southern house mosquito</name>
    <name type="synonym">Culex pungens</name>
    <dbReference type="NCBI Taxonomy" id="7176"/>
    <lineage>
        <taxon>Eukaryota</taxon>
        <taxon>Metazoa</taxon>
        <taxon>Ecdysozoa</taxon>
        <taxon>Arthropoda</taxon>
        <taxon>Hexapoda</taxon>
        <taxon>Insecta</taxon>
        <taxon>Pterygota</taxon>
        <taxon>Neoptera</taxon>
        <taxon>Endopterygota</taxon>
        <taxon>Diptera</taxon>
        <taxon>Nematocera</taxon>
        <taxon>Culicoidea</taxon>
        <taxon>Culicidae</taxon>
        <taxon>Culicinae</taxon>
        <taxon>Culicini</taxon>
        <taxon>Culex</taxon>
        <taxon>Culex</taxon>
    </lineage>
</organism>
<keyword evidence="2" id="KW-0648">Protein biosynthesis</keyword>
<dbReference type="VEuPathDB" id="VectorBase:CPIJ009753"/>
<keyword evidence="2" id="KW-0251">Elongation factor</keyword>
<protein>
    <submittedName>
        <fullName evidence="2 3">Elongation factor 1 alpha</fullName>
    </submittedName>
</protein>
<gene>
    <name evidence="3" type="primary">6041867</name>
    <name evidence="2" type="ORF">CpipJ_CPIJ009753</name>
</gene>
<dbReference type="EnsemblMetazoa" id="CPIJ009753-RA">
    <property type="protein sequence ID" value="CPIJ009753-PA"/>
    <property type="gene ID" value="CPIJ009753"/>
</dbReference>
<evidence type="ECO:0000313" key="2">
    <source>
        <dbReference type="EMBL" id="EDS33014.1"/>
    </source>
</evidence>
<dbReference type="GO" id="GO:0003746">
    <property type="term" value="F:translation elongation factor activity"/>
    <property type="evidence" value="ECO:0007669"/>
    <property type="project" value="UniProtKB-KW"/>
</dbReference>
<feature type="compositionally biased region" description="Polar residues" evidence="1">
    <location>
        <begin position="77"/>
        <end position="89"/>
    </location>
</feature>
<feature type="region of interest" description="Disordered" evidence="1">
    <location>
        <begin position="1"/>
        <end position="46"/>
    </location>
</feature>
<name>B0WQT4_CULQU</name>